<reference evidence="3 4" key="1">
    <citation type="submission" date="2024-10" db="EMBL/GenBank/DDBJ databases">
        <title>Updated reference genomes for cyclostephanoid diatoms.</title>
        <authorList>
            <person name="Roberts W.R."/>
            <person name="Alverson A.J."/>
        </authorList>
    </citation>
    <scope>NUCLEOTIDE SEQUENCE [LARGE SCALE GENOMIC DNA]</scope>
    <source>
        <strain evidence="3 4">AJA228-03</strain>
    </source>
</reference>
<dbReference type="InterPro" id="IPR001878">
    <property type="entry name" value="Znf_CCHC"/>
</dbReference>
<dbReference type="EMBL" id="JALLPB020000068">
    <property type="protein sequence ID" value="KAL3822363.1"/>
    <property type="molecule type" value="Genomic_DNA"/>
</dbReference>
<keyword evidence="4" id="KW-1185">Reference proteome</keyword>
<comment type="caution">
    <text evidence="3">The sequence shown here is derived from an EMBL/GenBank/DDBJ whole genome shotgun (WGS) entry which is preliminary data.</text>
</comment>
<dbReference type="SMART" id="SM00343">
    <property type="entry name" value="ZnF_C2HC"/>
    <property type="match status" value="1"/>
</dbReference>
<keyword evidence="1" id="KW-0862">Zinc</keyword>
<dbReference type="Proteomes" id="UP001530377">
    <property type="component" value="Unassembled WGS sequence"/>
</dbReference>
<dbReference type="InterPro" id="IPR025714">
    <property type="entry name" value="Methyltranfer_dom"/>
</dbReference>
<protein>
    <recommendedName>
        <fullName evidence="2">CCHC-type domain-containing protein</fullName>
    </recommendedName>
</protein>
<feature type="domain" description="CCHC-type" evidence="2">
    <location>
        <begin position="415"/>
        <end position="429"/>
    </location>
</feature>
<dbReference type="Pfam" id="PF13679">
    <property type="entry name" value="Methyltransf_32"/>
    <property type="match status" value="1"/>
</dbReference>
<gene>
    <name evidence="3" type="ORF">ACHAXA_001740</name>
</gene>
<proteinExistence type="predicted"/>
<dbReference type="Pfam" id="PF00098">
    <property type="entry name" value="zf-CCHC"/>
    <property type="match status" value="1"/>
</dbReference>
<keyword evidence="1" id="KW-0863">Zinc-finger</keyword>
<organism evidence="3 4">
    <name type="scientific">Cyclostephanos tholiformis</name>
    <dbReference type="NCBI Taxonomy" id="382380"/>
    <lineage>
        <taxon>Eukaryota</taxon>
        <taxon>Sar</taxon>
        <taxon>Stramenopiles</taxon>
        <taxon>Ochrophyta</taxon>
        <taxon>Bacillariophyta</taxon>
        <taxon>Coscinodiscophyceae</taxon>
        <taxon>Thalassiosirophycidae</taxon>
        <taxon>Stephanodiscales</taxon>
        <taxon>Stephanodiscaceae</taxon>
        <taxon>Cyclostephanos</taxon>
    </lineage>
</organism>
<evidence type="ECO:0000313" key="3">
    <source>
        <dbReference type="EMBL" id="KAL3822363.1"/>
    </source>
</evidence>
<dbReference type="GO" id="GO:0008270">
    <property type="term" value="F:zinc ion binding"/>
    <property type="evidence" value="ECO:0007669"/>
    <property type="project" value="UniProtKB-KW"/>
</dbReference>
<evidence type="ECO:0000313" key="4">
    <source>
        <dbReference type="Proteomes" id="UP001530377"/>
    </source>
</evidence>
<dbReference type="InterPro" id="IPR036875">
    <property type="entry name" value="Znf_CCHC_sf"/>
</dbReference>
<dbReference type="SUPFAM" id="SSF57756">
    <property type="entry name" value="Retrovirus zinc finger-like domains"/>
    <property type="match status" value="1"/>
</dbReference>
<keyword evidence="1" id="KW-0479">Metal-binding</keyword>
<dbReference type="Gene3D" id="4.10.60.10">
    <property type="entry name" value="Zinc finger, CCHC-type"/>
    <property type="match status" value="1"/>
</dbReference>
<sequence>MMRSVEFCIIATAVLLSKSRSLSTDRRKFLPSTRSSPRCADLPAQRVASVVGDIRRRRGGCAAAASSARYDGRSNEPYAEDDGSRWKIWSVIEELEANGTSSSSSGPDDAIADILVDDGRVVPVELTNRVIRILRQWGQTWAGRREWQTLLNKKSLLHEVEESIVALHFLLDWLESRNERDRTPVTLVDVCCGKGIMSTLASYLFCDMTSTHVSSIIMLDKQRDINWSHIVSSNESAQEEGRPIIKTWGGCNLHDVDNIVERLEAIHDESMQDTECPVALVGIHLCNLLSPACVGIVNSLGPEKCPFLCLAPCCLPRVVRDLCKPVNVAMIPKKSMGTFDTIGNVLPIRIIESEDERRLRKVANQRRDGAKKRTFVDLPCYLCSEMHPIHKCNLLPSDENERLEIFQRAAGVNPCWKCGEIGHFRKDCPGTELASKPRLTLPPTMYLDVSSILQRDYVDEEIQGREETKCNGPFERYCHLLGTAVQRDSVKVFDAGFVNSLAQHNNAANHDNWNRDRKSIFIIASSSSK</sequence>
<name>A0ABD3SDA1_9STRA</name>
<evidence type="ECO:0000256" key="1">
    <source>
        <dbReference type="PROSITE-ProRule" id="PRU00047"/>
    </source>
</evidence>
<dbReference type="AlphaFoldDB" id="A0ABD3SDA1"/>
<dbReference type="PROSITE" id="PS50158">
    <property type="entry name" value="ZF_CCHC"/>
    <property type="match status" value="1"/>
</dbReference>
<accession>A0ABD3SDA1</accession>
<evidence type="ECO:0000259" key="2">
    <source>
        <dbReference type="PROSITE" id="PS50158"/>
    </source>
</evidence>